<dbReference type="AlphaFoldDB" id="A0A8C8R9H6"/>
<dbReference type="PANTHER" id="PTHR10430:SF16">
    <property type="entry name" value="PEROXIREDOXIN-5, MITOCHONDRIAL"/>
    <property type="match status" value="1"/>
</dbReference>
<evidence type="ECO:0000256" key="7">
    <source>
        <dbReference type="ARBA" id="ARBA00023284"/>
    </source>
</evidence>
<dbReference type="InterPro" id="IPR013740">
    <property type="entry name" value="Redoxin"/>
</dbReference>
<feature type="active site" description="Cysteine sulfenic acid (-SOH) intermediate" evidence="9">
    <location>
        <position position="113"/>
    </location>
</feature>
<reference evidence="12" key="1">
    <citation type="submission" date="2025-08" db="UniProtKB">
        <authorList>
            <consortium name="Ensembl"/>
        </authorList>
    </citation>
    <scope>IDENTIFICATION</scope>
</reference>
<keyword evidence="13" id="KW-1185">Reference proteome</keyword>
<evidence type="ECO:0000256" key="6">
    <source>
        <dbReference type="ARBA" id="ARBA00023002"/>
    </source>
</evidence>
<proteinExistence type="inferred from homology"/>
<comment type="similarity">
    <text evidence="3 10">Belongs to the peroxiredoxin family. Prx5 subfamily.</text>
</comment>
<dbReference type="InterPro" id="IPR013766">
    <property type="entry name" value="Thioredoxin_domain"/>
</dbReference>
<dbReference type="Ensembl" id="ENSPCET00000002314.1">
    <property type="protein sequence ID" value="ENSPCEP00000002236.1"/>
    <property type="gene ID" value="ENSPCEG00000001837.1"/>
</dbReference>
<dbReference type="Proteomes" id="UP000694393">
    <property type="component" value="Unplaced"/>
</dbReference>
<dbReference type="PROSITE" id="PS51352">
    <property type="entry name" value="THIOREDOXIN_2"/>
    <property type="match status" value="1"/>
</dbReference>
<keyword evidence="5 10" id="KW-0049">Antioxidant</keyword>
<sequence length="228" mass="23779">MSIAVHPKGGRAPQAVSMAAVLQAVSMVTGWQGVAGLGIRGLVRSGPLPRGSQPRARSFAARAAAMAPVKVGDKLPSIEVYEGDPGTKVDVAALFKGKKGILFGVPGAFTPGCSKTHLPGYVEQAGALKEKGVELIACLAVNDVFVMSEWGKAHGAQGKVRMLADPTGAFGKATQLLLDKETLRDLFGTNRCKRFSMVLEDGVVKALNVEEDGTGLTCSLANHILSQL</sequence>
<comment type="catalytic activity">
    <reaction evidence="8 10">
        <text>a hydroperoxide + [thioredoxin]-dithiol = an alcohol + [thioredoxin]-disulfide + H2O</text>
        <dbReference type="Rhea" id="RHEA:62620"/>
        <dbReference type="Rhea" id="RHEA-COMP:10698"/>
        <dbReference type="Rhea" id="RHEA-COMP:10700"/>
        <dbReference type="ChEBI" id="CHEBI:15377"/>
        <dbReference type="ChEBI" id="CHEBI:29950"/>
        <dbReference type="ChEBI" id="CHEBI:30879"/>
        <dbReference type="ChEBI" id="CHEBI:35924"/>
        <dbReference type="ChEBI" id="CHEBI:50058"/>
        <dbReference type="EC" id="1.11.1.24"/>
    </reaction>
</comment>
<dbReference type="GO" id="GO:0042744">
    <property type="term" value="P:hydrogen peroxide catabolic process"/>
    <property type="evidence" value="ECO:0007669"/>
    <property type="project" value="TreeGrafter"/>
</dbReference>
<dbReference type="SUPFAM" id="SSF52833">
    <property type="entry name" value="Thioredoxin-like"/>
    <property type="match status" value="1"/>
</dbReference>
<dbReference type="GO" id="GO:0008379">
    <property type="term" value="F:thioredoxin peroxidase activity"/>
    <property type="evidence" value="ECO:0007669"/>
    <property type="project" value="InterPro"/>
</dbReference>
<dbReference type="Pfam" id="PF08534">
    <property type="entry name" value="Redoxin"/>
    <property type="match status" value="1"/>
</dbReference>
<dbReference type="InterPro" id="IPR036249">
    <property type="entry name" value="Thioredoxin-like_sf"/>
</dbReference>
<dbReference type="InterPro" id="IPR037944">
    <property type="entry name" value="PRX5-like"/>
</dbReference>
<dbReference type="PANTHER" id="PTHR10430">
    <property type="entry name" value="PEROXIREDOXIN"/>
    <property type="match status" value="1"/>
</dbReference>
<comment type="function">
    <text evidence="1">Thiol-specific peroxidase that catalyzes the reduction of hydrogen peroxide and organic hydroperoxides to water and alcohols, respectively. Plays a role in cell protection against oxidative stress by detoxifying peroxides and as sensor of hydrogen peroxide-mediated signaling events.</text>
</comment>
<dbReference type="GO" id="GO:0005739">
    <property type="term" value="C:mitochondrion"/>
    <property type="evidence" value="ECO:0007669"/>
    <property type="project" value="TreeGrafter"/>
</dbReference>
<dbReference type="GO" id="GO:0034599">
    <property type="term" value="P:cellular response to oxidative stress"/>
    <property type="evidence" value="ECO:0007669"/>
    <property type="project" value="InterPro"/>
</dbReference>
<evidence type="ECO:0000256" key="3">
    <source>
        <dbReference type="ARBA" id="ARBA00010505"/>
    </source>
</evidence>
<dbReference type="CDD" id="cd03013">
    <property type="entry name" value="PRX5_like"/>
    <property type="match status" value="1"/>
</dbReference>
<evidence type="ECO:0000313" key="13">
    <source>
        <dbReference type="Proteomes" id="UP000694393"/>
    </source>
</evidence>
<keyword evidence="7 10" id="KW-0676">Redox-active center</keyword>
<feature type="domain" description="Thioredoxin" evidence="11">
    <location>
        <begin position="69"/>
        <end position="228"/>
    </location>
</feature>
<evidence type="ECO:0000313" key="12">
    <source>
        <dbReference type="Ensembl" id="ENSPCEP00000002236.1"/>
    </source>
</evidence>
<evidence type="ECO:0000259" key="11">
    <source>
        <dbReference type="PROSITE" id="PS51352"/>
    </source>
</evidence>
<keyword evidence="6 10" id="KW-0560">Oxidoreductase</keyword>
<organism evidence="12 13">
    <name type="scientific">Pelusios castaneus</name>
    <name type="common">West African mud turtle</name>
    <dbReference type="NCBI Taxonomy" id="367368"/>
    <lineage>
        <taxon>Eukaryota</taxon>
        <taxon>Metazoa</taxon>
        <taxon>Chordata</taxon>
        <taxon>Craniata</taxon>
        <taxon>Vertebrata</taxon>
        <taxon>Euteleostomi</taxon>
        <taxon>Archelosauria</taxon>
        <taxon>Testudinata</taxon>
        <taxon>Testudines</taxon>
        <taxon>Pleurodira</taxon>
        <taxon>Pelomedusidae</taxon>
        <taxon>Pelusios</taxon>
    </lineage>
</organism>
<dbReference type="GO" id="GO:0045454">
    <property type="term" value="P:cell redox homeostasis"/>
    <property type="evidence" value="ECO:0007669"/>
    <property type="project" value="TreeGrafter"/>
</dbReference>
<dbReference type="FunFam" id="3.40.30.10:FF:000020">
    <property type="entry name" value="Peroxiredoxin"/>
    <property type="match status" value="1"/>
</dbReference>
<accession>A0A8C8R9H6</accession>
<dbReference type="EC" id="1.11.1.24" evidence="10"/>
<evidence type="ECO:0000256" key="9">
    <source>
        <dbReference type="PIRSR" id="PIRSR637944-1"/>
    </source>
</evidence>
<evidence type="ECO:0000256" key="10">
    <source>
        <dbReference type="RuleBase" id="RU366011"/>
    </source>
</evidence>
<evidence type="ECO:0000256" key="1">
    <source>
        <dbReference type="ARBA" id="ARBA00003330"/>
    </source>
</evidence>
<reference evidence="12" key="2">
    <citation type="submission" date="2025-09" db="UniProtKB">
        <authorList>
            <consortium name="Ensembl"/>
        </authorList>
    </citation>
    <scope>IDENTIFICATION</scope>
</reference>
<evidence type="ECO:0000256" key="4">
    <source>
        <dbReference type="ARBA" id="ARBA00022559"/>
    </source>
</evidence>
<name>A0A8C8R9H6_9SAUR</name>
<evidence type="ECO:0000256" key="5">
    <source>
        <dbReference type="ARBA" id="ARBA00022862"/>
    </source>
</evidence>
<evidence type="ECO:0000256" key="2">
    <source>
        <dbReference type="ARBA" id="ARBA00004253"/>
    </source>
</evidence>
<protein>
    <recommendedName>
        <fullName evidence="10">Peroxiredoxin-5</fullName>
        <ecNumber evidence="10">1.11.1.24</ecNumber>
    </recommendedName>
</protein>
<keyword evidence="4 10" id="KW-0575">Peroxidase</keyword>
<dbReference type="GO" id="GO:0005782">
    <property type="term" value="C:peroxisomal matrix"/>
    <property type="evidence" value="ECO:0007669"/>
    <property type="project" value="UniProtKB-SubCell"/>
</dbReference>
<comment type="subcellular location">
    <subcellularLocation>
        <location evidence="2">Peroxisome matrix</location>
    </subcellularLocation>
</comment>
<dbReference type="Gene3D" id="3.40.30.10">
    <property type="entry name" value="Glutaredoxin"/>
    <property type="match status" value="1"/>
</dbReference>
<evidence type="ECO:0000256" key="8">
    <source>
        <dbReference type="ARBA" id="ARBA00049091"/>
    </source>
</evidence>